<evidence type="ECO:0000256" key="1">
    <source>
        <dbReference type="SAM" id="MobiDB-lite"/>
    </source>
</evidence>
<accession>A0A2S4PND9</accession>
<dbReference type="AlphaFoldDB" id="A0A2S4PND9"/>
<dbReference type="EMBL" id="PEDP01001500">
    <property type="protein sequence ID" value="POS83559.1"/>
    <property type="molecule type" value="Genomic_DNA"/>
</dbReference>
<dbReference type="GO" id="GO:0140580">
    <property type="term" value="F:mitochondrion autophagosome adaptor activity"/>
    <property type="evidence" value="ECO:0007669"/>
    <property type="project" value="InterPro"/>
</dbReference>
<feature type="region of interest" description="Disordered" evidence="1">
    <location>
        <begin position="1"/>
        <end position="57"/>
    </location>
</feature>
<feature type="compositionally biased region" description="Polar residues" evidence="1">
    <location>
        <begin position="48"/>
        <end position="57"/>
    </location>
</feature>
<evidence type="ECO:0000313" key="3">
    <source>
        <dbReference type="Proteomes" id="UP000237438"/>
    </source>
</evidence>
<dbReference type="STRING" id="225359.A0A2S4PND9"/>
<dbReference type="PANTHER" id="PTHR38699">
    <property type="entry name" value="CHROMOSOME 1, WHOLE GENOME SHOTGUN SEQUENCE"/>
    <property type="match status" value="1"/>
</dbReference>
<dbReference type="InterPro" id="IPR013898">
    <property type="entry name" value="Atg43"/>
</dbReference>
<feature type="compositionally biased region" description="Low complexity" evidence="1">
    <location>
        <begin position="22"/>
        <end position="47"/>
    </location>
</feature>
<reference evidence="2 3" key="1">
    <citation type="submission" date="2017-10" db="EMBL/GenBank/DDBJ databases">
        <title>Development of genomic resources for the powdery mildew, Erysiphe pulchra.</title>
        <authorList>
            <person name="Wadl P.A."/>
            <person name="Mack B.M."/>
            <person name="Moore G."/>
            <person name="Beltz S.B."/>
        </authorList>
    </citation>
    <scope>NUCLEOTIDE SEQUENCE [LARGE SCALE GENOMIC DNA]</scope>
    <source>
        <strain evidence="2">Cflorida</strain>
    </source>
</reference>
<dbReference type="Proteomes" id="UP000237438">
    <property type="component" value="Unassembled WGS sequence"/>
</dbReference>
<dbReference type="PANTHER" id="PTHR38699:SF1">
    <property type="entry name" value="MITOPHAGY RECEPTOR ATG43"/>
    <property type="match status" value="1"/>
</dbReference>
<proteinExistence type="predicted"/>
<protein>
    <recommendedName>
        <fullName evidence="4">DUF1770-domain-containing protein</fullName>
    </recommendedName>
</protein>
<feature type="non-terminal residue" evidence="2">
    <location>
        <position position="201"/>
    </location>
</feature>
<comment type="caution">
    <text evidence="2">The sequence shown here is derived from an EMBL/GenBank/DDBJ whole genome shotgun (WGS) entry which is preliminary data.</text>
</comment>
<evidence type="ECO:0000313" key="2">
    <source>
        <dbReference type="EMBL" id="POS83559.1"/>
    </source>
</evidence>
<sequence length="201" mass="22609">MSATPELRDNEKKKEFEEGEIKAPTAKTIRPTITTTTTTETATTGRTSSSPMRSFPISLSYSSEDEDNFIFSRRAKSSRQKRRNHKLSPLPDLRFEQSYRNSIASAETVGNIIAITIRDQVMVPLLQGTLWSLALLGWAHWNRVAQVSGSSLGSKLKLWWYKINNWKLESLRDNGGNVELAASVGDVSARWNGGENWNFTD</sequence>
<dbReference type="GO" id="GO:0000423">
    <property type="term" value="P:mitophagy"/>
    <property type="evidence" value="ECO:0007669"/>
    <property type="project" value="InterPro"/>
</dbReference>
<evidence type="ECO:0008006" key="4">
    <source>
        <dbReference type="Google" id="ProtNLM"/>
    </source>
</evidence>
<keyword evidence="3" id="KW-1185">Reference proteome</keyword>
<feature type="compositionally biased region" description="Basic and acidic residues" evidence="1">
    <location>
        <begin position="1"/>
        <end position="21"/>
    </location>
</feature>
<gene>
    <name evidence="2" type="ORF">EPUL_003033</name>
</gene>
<dbReference type="Pfam" id="PF08589">
    <property type="entry name" value="ATG43"/>
    <property type="match status" value="1"/>
</dbReference>
<organism evidence="2 3">
    <name type="scientific">Erysiphe pulchra</name>
    <dbReference type="NCBI Taxonomy" id="225359"/>
    <lineage>
        <taxon>Eukaryota</taxon>
        <taxon>Fungi</taxon>
        <taxon>Dikarya</taxon>
        <taxon>Ascomycota</taxon>
        <taxon>Pezizomycotina</taxon>
        <taxon>Leotiomycetes</taxon>
        <taxon>Erysiphales</taxon>
        <taxon>Erysiphaceae</taxon>
        <taxon>Erysiphe</taxon>
    </lineage>
</organism>
<name>A0A2S4PND9_9PEZI</name>
<dbReference type="OrthoDB" id="2430343at2759"/>